<keyword evidence="4" id="KW-1185">Reference proteome</keyword>
<dbReference type="OrthoDB" id="1898295at2759"/>
<evidence type="ECO:0000256" key="1">
    <source>
        <dbReference type="SAM" id="MobiDB-lite"/>
    </source>
</evidence>
<feature type="region of interest" description="Disordered" evidence="1">
    <location>
        <begin position="26"/>
        <end position="116"/>
    </location>
</feature>
<evidence type="ECO:0000313" key="3">
    <source>
        <dbReference type="EMBL" id="GER44019.1"/>
    </source>
</evidence>
<dbReference type="EMBL" id="BKCP01006848">
    <property type="protein sequence ID" value="GER44019.1"/>
    <property type="molecule type" value="Genomic_DNA"/>
</dbReference>
<evidence type="ECO:0000313" key="4">
    <source>
        <dbReference type="Proteomes" id="UP000325081"/>
    </source>
</evidence>
<sequence>MNCVARYAGAAYDVSKMDRIMLKFRPIAPKPTSPDGSGSVSGCASGGYAEPRSGRARAKSGRGKRRREVGNRRNNFSRRRNPSPEKGDSGGSVTGGDKDVRTLRLLPEEPGVKENRKVAAPNRSYPLWLSFGDEAGAGWIEADRTEVEWSAWRRAAVVQSWVKVEQVAEAWAAVGMGCTDEEKVLGLHRDTCPGFISDETNRVSWTNEAFRRMVGGEEGEEVAAWVVVERGVTLPTGCVGFTCRARVVTCRDEKGVKTVPCDAWRLDCGGFAWRLDTTAALSLWVGH</sequence>
<protein>
    <recommendedName>
        <fullName evidence="2">DUF7950 domain-containing protein</fullName>
    </recommendedName>
</protein>
<feature type="compositionally biased region" description="Basic and acidic residues" evidence="1">
    <location>
        <begin position="96"/>
        <end position="116"/>
    </location>
</feature>
<dbReference type="Pfam" id="PF25821">
    <property type="entry name" value="DUF7950"/>
    <property type="match status" value="1"/>
</dbReference>
<dbReference type="PANTHER" id="PTHR33595:SF7">
    <property type="entry name" value="OS12G0242500 PROTEIN"/>
    <property type="match status" value="1"/>
</dbReference>
<dbReference type="AlphaFoldDB" id="A0A5A7QFE6"/>
<feature type="domain" description="DUF7950" evidence="2">
    <location>
        <begin position="158"/>
        <end position="282"/>
    </location>
</feature>
<accession>A0A5A7QFE6</accession>
<dbReference type="InterPro" id="IPR057710">
    <property type="entry name" value="DUF7950"/>
</dbReference>
<feature type="compositionally biased region" description="Low complexity" evidence="1">
    <location>
        <begin position="36"/>
        <end position="47"/>
    </location>
</feature>
<feature type="compositionally biased region" description="Basic residues" evidence="1">
    <location>
        <begin position="54"/>
        <end position="67"/>
    </location>
</feature>
<dbReference type="PANTHER" id="PTHR33595">
    <property type="entry name" value="VON WILLEBRAND FACTOR A DOMAIN PROTEIN"/>
    <property type="match status" value="1"/>
</dbReference>
<gene>
    <name evidence="3" type="ORF">STAS_20895</name>
</gene>
<reference evidence="4" key="1">
    <citation type="journal article" date="2019" name="Curr. Biol.">
        <title>Genome Sequence of Striga asiatica Provides Insight into the Evolution of Plant Parasitism.</title>
        <authorList>
            <person name="Yoshida S."/>
            <person name="Kim S."/>
            <person name="Wafula E.K."/>
            <person name="Tanskanen J."/>
            <person name="Kim Y.M."/>
            <person name="Honaas L."/>
            <person name="Yang Z."/>
            <person name="Spallek T."/>
            <person name="Conn C.E."/>
            <person name="Ichihashi Y."/>
            <person name="Cheong K."/>
            <person name="Cui S."/>
            <person name="Der J.P."/>
            <person name="Gundlach H."/>
            <person name="Jiao Y."/>
            <person name="Hori C."/>
            <person name="Ishida J.K."/>
            <person name="Kasahara H."/>
            <person name="Kiba T."/>
            <person name="Kim M.S."/>
            <person name="Koo N."/>
            <person name="Laohavisit A."/>
            <person name="Lee Y.H."/>
            <person name="Lumba S."/>
            <person name="McCourt P."/>
            <person name="Mortimer J.C."/>
            <person name="Mutuku J.M."/>
            <person name="Nomura T."/>
            <person name="Sasaki-Sekimoto Y."/>
            <person name="Seto Y."/>
            <person name="Wang Y."/>
            <person name="Wakatake T."/>
            <person name="Sakakibara H."/>
            <person name="Demura T."/>
            <person name="Yamaguchi S."/>
            <person name="Yoneyama K."/>
            <person name="Manabe R.I."/>
            <person name="Nelson D.C."/>
            <person name="Schulman A.H."/>
            <person name="Timko M.P."/>
            <person name="dePamphilis C.W."/>
            <person name="Choi D."/>
            <person name="Shirasu K."/>
        </authorList>
    </citation>
    <scope>NUCLEOTIDE SEQUENCE [LARGE SCALE GENOMIC DNA]</scope>
    <source>
        <strain evidence="4">cv. UVA1</strain>
    </source>
</reference>
<evidence type="ECO:0000259" key="2">
    <source>
        <dbReference type="Pfam" id="PF25821"/>
    </source>
</evidence>
<proteinExistence type="predicted"/>
<comment type="caution">
    <text evidence="3">The sequence shown here is derived from an EMBL/GenBank/DDBJ whole genome shotgun (WGS) entry which is preliminary data.</text>
</comment>
<organism evidence="3 4">
    <name type="scientific">Striga asiatica</name>
    <name type="common">Asiatic witchweed</name>
    <name type="synonym">Buchnera asiatica</name>
    <dbReference type="NCBI Taxonomy" id="4170"/>
    <lineage>
        <taxon>Eukaryota</taxon>
        <taxon>Viridiplantae</taxon>
        <taxon>Streptophyta</taxon>
        <taxon>Embryophyta</taxon>
        <taxon>Tracheophyta</taxon>
        <taxon>Spermatophyta</taxon>
        <taxon>Magnoliopsida</taxon>
        <taxon>eudicotyledons</taxon>
        <taxon>Gunneridae</taxon>
        <taxon>Pentapetalae</taxon>
        <taxon>asterids</taxon>
        <taxon>lamiids</taxon>
        <taxon>Lamiales</taxon>
        <taxon>Orobanchaceae</taxon>
        <taxon>Buchnereae</taxon>
        <taxon>Striga</taxon>
    </lineage>
</organism>
<dbReference type="Proteomes" id="UP000325081">
    <property type="component" value="Unassembled WGS sequence"/>
</dbReference>
<name>A0A5A7QFE6_STRAF</name>